<dbReference type="Gene3D" id="2.60.120.230">
    <property type="match status" value="1"/>
</dbReference>
<dbReference type="RefSeq" id="WP_061610425.1">
    <property type="nucleotide sequence ID" value="NZ_JEMA01000731.1"/>
</dbReference>
<dbReference type="InterPro" id="IPR036939">
    <property type="entry name" value="Cu2_ascorb_mOase_N_sf"/>
</dbReference>
<dbReference type="InterPro" id="IPR000945">
    <property type="entry name" value="DBH-like"/>
</dbReference>
<evidence type="ECO:0000313" key="6">
    <source>
        <dbReference type="Proteomes" id="UP000075260"/>
    </source>
</evidence>
<dbReference type="Proteomes" id="UP000075260">
    <property type="component" value="Unassembled WGS sequence"/>
</dbReference>
<comment type="caution">
    <text evidence="5">The sequence shown here is derived from an EMBL/GenBank/DDBJ whole genome shotgun (WGS) entry which is preliminary data.</text>
</comment>
<evidence type="ECO:0000259" key="3">
    <source>
        <dbReference type="Pfam" id="PF01082"/>
    </source>
</evidence>
<dbReference type="PANTHER" id="PTHR10157:SF23">
    <property type="entry name" value="MOXD1 HOMOLOG 1"/>
    <property type="match status" value="1"/>
</dbReference>
<accession>A0A150QFX2</accession>
<dbReference type="EMBL" id="JEMA01000731">
    <property type="protein sequence ID" value="KYF66578.1"/>
    <property type="molecule type" value="Genomic_DNA"/>
</dbReference>
<organism evidence="5 6">
    <name type="scientific">Sorangium cellulosum</name>
    <name type="common">Polyangium cellulosum</name>
    <dbReference type="NCBI Taxonomy" id="56"/>
    <lineage>
        <taxon>Bacteria</taxon>
        <taxon>Pseudomonadati</taxon>
        <taxon>Myxococcota</taxon>
        <taxon>Polyangia</taxon>
        <taxon>Polyangiales</taxon>
        <taxon>Polyangiaceae</taxon>
        <taxon>Sorangium</taxon>
    </lineage>
</organism>
<evidence type="ECO:0000259" key="4">
    <source>
        <dbReference type="Pfam" id="PF03712"/>
    </source>
</evidence>
<evidence type="ECO:0000313" key="5">
    <source>
        <dbReference type="EMBL" id="KYF66578.1"/>
    </source>
</evidence>
<dbReference type="OrthoDB" id="258766at2"/>
<reference evidence="5 6" key="1">
    <citation type="submission" date="2014-02" db="EMBL/GenBank/DDBJ databases">
        <title>The small core and large imbalanced accessory genome model reveals a collaborative survival strategy of Sorangium cellulosum strains in nature.</title>
        <authorList>
            <person name="Han K."/>
            <person name="Peng R."/>
            <person name="Blom J."/>
            <person name="Li Y.-Z."/>
        </authorList>
    </citation>
    <scope>NUCLEOTIDE SEQUENCE [LARGE SCALE GENOMIC DNA]</scope>
    <source>
        <strain evidence="5 6">So0008-312</strain>
    </source>
</reference>
<dbReference type="PROSITE" id="PS51257">
    <property type="entry name" value="PROKAR_LIPOPROTEIN"/>
    <property type="match status" value="1"/>
</dbReference>
<dbReference type="InterPro" id="IPR014784">
    <property type="entry name" value="Cu2_ascorb_mOase-like_C"/>
</dbReference>
<feature type="domain" description="Copper type II ascorbate-dependent monooxygenase N-terminal" evidence="3">
    <location>
        <begin position="156"/>
        <end position="268"/>
    </location>
</feature>
<evidence type="ECO:0000256" key="2">
    <source>
        <dbReference type="ARBA" id="ARBA00023180"/>
    </source>
</evidence>
<dbReference type="GO" id="GO:0004500">
    <property type="term" value="F:dopamine beta-monooxygenase activity"/>
    <property type="evidence" value="ECO:0007669"/>
    <property type="project" value="InterPro"/>
</dbReference>
<evidence type="ECO:0000256" key="1">
    <source>
        <dbReference type="ARBA" id="ARBA00023157"/>
    </source>
</evidence>
<dbReference type="Pfam" id="PF03712">
    <property type="entry name" value="Cu2_monoox_C"/>
    <property type="match status" value="1"/>
</dbReference>
<feature type="domain" description="Copper type II ascorbate-dependent monooxygenase C-terminal" evidence="4">
    <location>
        <begin position="329"/>
        <end position="420"/>
    </location>
</feature>
<dbReference type="PANTHER" id="PTHR10157">
    <property type="entry name" value="DOPAMINE BETA HYDROXYLASE RELATED"/>
    <property type="match status" value="1"/>
</dbReference>
<sequence length="427" mass="46268">MTWCKAVRGARSAAVLALGVVGVMGCGGDGEAPSPSGSKVTWYRDIQPLVERSCASCHDGAGVGRVALTDAATAQRLAALMALRVSDGDMPPPVLDPTCRSYEGAERMSLTVDERSRFEAWARDGAPLGDPADAPPPQRATDTIAVPDATLEMPEAHDVTLDDDGNEYFCAIIDNPFTEPAWITAFEAVVGDPAVVHHMAVYRDLAGDAGIGYGAPPGTRAFPCRDPVIELDWQLLHSWAPGVGVTRLPEGAGVRIGPGEQLVLQMHYFGRGGTSSRDRSGYRLQLSREPPRAEVTMDVFGPVPFTIPAGAEGHTERSSTPNEGPPQLVYGLLPHMHLLGRSYRAWVERDGGEEECAARGEFEFHHQALFMFDEPLRWGTGDRFVTECTWDNTAESEGQFRLPPDDVPWGEGTNQEMCFMVAYLSKE</sequence>
<dbReference type="Gene3D" id="2.60.120.310">
    <property type="entry name" value="Copper type II, ascorbate-dependent monooxygenase, N-terminal domain"/>
    <property type="match status" value="1"/>
</dbReference>
<dbReference type="AlphaFoldDB" id="A0A150QFX2"/>
<dbReference type="InterPro" id="IPR008977">
    <property type="entry name" value="PHM/PNGase_F_dom_sf"/>
</dbReference>
<dbReference type="Pfam" id="PF01082">
    <property type="entry name" value="Cu2_monooxygen"/>
    <property type="match status" value="1"/>
</dbReference>
<gene>
    <name evidence="5" type="ORF">BE15_21415</name>
</gene>
<dbReference type="GO" id="GO:0005507">
    <property type="term" value="F:copper ion binding"/>
    <property type="evidence" value="ECO:0007669"/>
    <property type="project" value="InterPro"/>
</dbReference>
<keyword evidence="2" id="KW-0325">Glycoprotein</keyword>
<proteinExistence type="predicted"/>
<keyword evidence="1" id="KW-1015">Disulfide bond</keyword>
<name>A0A150QFX2_SORCE</name>
<evidence type="ECO:0008006" key="7">
    <source>
        <dbReference type="Google" id="ProtNLM"/>
    </source>
</evidence>
<dbReference type="InterPro" id="IPR000323">
    <property type="entry name" value="Cu2_ascorb_mOase_N"/>
</dbReference>
<dbReference type="InterPro" id="IPR024548">
    <property type="entry name" value="Cu2_monoox_C"/>
</dbReference>
<protein>
    <recommendedName>
        <fullName evidence="7">Copper type II ascorbate-dependent monooxygenase C-terminal domain-containing protein</fullName>
    </recommendedName>
</protein>
<dbReference type="SUPFAM" id="SSF49742">
    <property type="entry name" value="PHM/PNGase F"/>
    <property type="match status" value="2"/>
</dbReference>